<accession>A0AAU8FML7</accession>
<name>A0AAU8FML7_9BACT</name>
<dbReference type="AlphaFoldDB" id="A0AAU8FML7"/>
<dbReference type="RefSeq" id="WP_353720312.1">
    <property type="nucleotide sequence ID" value="NZ_CP159289.1"/>
</dbReference>
<protein>
    <recommendedName>
        <fullName evidence="2">Phage portal protein</fullName>
    </recommendedName>
</protein>
<proteinExistence type="predicted"/>
<dbReference type="EMBL" id="CP159289">
    <property type="protein sequence ID" value="XCH25005.1"/>
    <property type="molecule type" value="Genomic_DNA"/>
</dbReference>
<evidence type="ECO:0000313" key="1">
    <source>
        <dbReference type="EMBL" id="XCH25005.1"/>
    </source>
</evidence>
<evidence type="ECO:0008006" key="2">
    <source>
        <dbReference type="Google" id="ProtNLM"/>
    </source>
</evidence>
<sequence length="436" mass="49059">MVRQIEKNLYHLAKSEHTVKFTNPVIDVATATSGESATMAKAGFEWVKWGKDDKQALEMLRLCWESPSKPQLMDKAKEFMLGAGAKLMKTVVTAEGKEERLLVDNKELKRWFRKKQIYSKYLELAALSLHFAEMAFVRVSIQDDGQVALETIQPNKVRFAKPAKGGAIERVLINPYFGTSSAVKKEDTFSVPIFDMENPTQWLESVIVLKKAQIGADFYNQGLWWGTKTWTKVDNMTPAYHEAGLTNGYNVKLLIEIDESYFLLEGDDVEDPEMQEKIEARKDEFMARMDDYLSGVNNADKALVLIGNIMGDGVKADRKLIRITPIENKMTDDAYMNLIKQAGVKQAQGHGILPSLAGVAEGDKLGGSGSELMHSVMYHVRYMTPSYRRLLKGPLDAALEIMGYDLEEMEYHFTDVEMTTLDENPTGQQAATSNLQ</sequence>
<reference evidence="1" key="1">
    <citation type="submission" date="2024-06" db="EMBL/GenBank/DDBJ databases">
        <title>Sequencing and assembly of the genome of Dyadobacter sp. strain 676, a symbiont of Cyamopsis tetragonoloba.</title>
        <authorList>
            <person name="Guro P."/>
            <person name="Sazanova A."/>
            <person name="Kuznetsova I."/>
            <person name="Belimov A."/>
            <person name="Safronova V."/>
        </authorList>
    </citation>
    <scope>NUCLEOTIDE SEQUENCE</scope>
    <source>
        <strain evidence="1">676</strain>
    </source>
</reference>
<gene>
    <name evidence="1" type="ORF">ABV298_00820</name>
</gene>
<organism evidence="1">
    <name type="scientific">Dyadobacter sp. 676</name>
    <dbReference type="NCBI Taxonomy" id="3088362"/>
    <lineage>
        <taxon>Bacteria</taxon>
        <taxon>Pseudomonadati</taxon>
        <taxon>Bacteroidota</taxon>
        <taxon>Cytophagia</taxon>
        <taxon>Cytophagales</taxon>
        <taxon>Spirosomataceae</taxon>
        <taxon>Dyadobacter</taxon>
    </lineage>
</organism>